<evidence type="ECO:0000256" key="16">
    <source>
        <dbReference type="ARBA" id="ARBA00048679"/>
    </source>
</evidence>
<comment type="catalytic activity">
    <reaction evidence="15">
        <text>L-threonyl-[protein] + ATP = O-phospho-L-threonyl-[protein] + ADP + H(+)</text>
        <dbReference type="Rhea" id="RHEA:46608"/>
        <dbReference type="Rhea" id="RHEA-COMP:11060"/>
        <dbReference type="Rhea" id="RHEA-COMP:11605"/>
        <dbReference type="ChEBI" id="CHEBI:15378"/>
        <dbReference type="ChEBI" id="CHEBI:30013"/>
        <dbReference type="ChEBI" id="CHEBI:30616"/>
        <dbReference type="ChEBI" id="CHEBI:61977"/>
        <dbReference type="ChEBI" id="CHEBI:456216"/>
        <dbReference type="EC" id="2.7.11.1"/>
    </reaction>
</comment>
<feature type="region of interest" description="Disordered" evidence="20">
    <location>
        <begin position="1"/>
        <end position="40"/>
    </location>
</feature>
<keyword evidence="12" id="KW-0472">Membrane</keyword>
<dbReference type="GO" id="GO:0110031">
    <property type="term" value="P:negative regulation of G2/MI transition of meiotic cell cycle"/>
    <property type="evidence" value="ECO:0007669"/>
    <property type="project" value="TreeGrafter"/>
</dbReference>
<dbReference type="GO" id="GO:0000139">
    <property type="term" value="C:Golgi membrane"/>
    <property type="evidence" value="ECO:0007669"/>
    <property type="project" value="UniProtKB-SubCell"/>
</dbReference>
<keyword evidence="23" id="KW-1185">Reference proteome</keyword>
<dbReference type="GO" id="GO:0046872">
    <property type="term" value="F:metal ion binding"/>
    <property type="evidence" value="ECO:0007669"/>
    <property type="project" value="UniProtKB-KW"/>
</dbReference>
<keyword evidence="10" id="KW-0460">Magnesium</keyword>
<dbReference type="PANTHER" id="PTHR11042">
    <property type="entry name" value="EUKARYOTIC TRANSLATION INITIATION FACTOR 2-ALPHA KINASE EIF2-ALPHA KINASE -RELATED"/>
    <property type="match status" value="1"/>
</dbReference>
<evidence type="ECO:0000256" key="10">
    <source>
        <dbReference type="ARBA" id="ARBA00022842"/>
    </source>
</evidence>
<reference evidence="22" key="2">
    <citation type="submission" date="2017-05" db="UniProtKB">
        <authorList>
            <consortium name="EnsemblMetazoa"/>
        </authorList>
    </citation>
    <scope>IDENTIFICATION</scope>
</reference>
<sequence>MTDVHLHSPRPTPFFQPEPYFSQRRKTPFKAPPKAPAKSCPPLSRVFTSAVASDGPHTISFASDSINEPISGLRYSTDSQEPYFEQGFEIIKKIGEGSFGEVFQVKSREDGQLYAIKRSRQRFTGSWDRRKKLDEVEKHECLPPHPNCIRFYKAWEENLHLYIQTELCSMSLSQYCDAHGRLPERTVWRILMDIGKGLKHLHDNRLCHLDIKPDNIFLSQSGTTWKLGDFGLVSSMDTDFEGASEGDACYMAPELMEGRFSPGADVFSLGISMLEVACDLQLPSNGESWHMLRRGELPEDFIKNLSPDLLSLLTSMMSHNPQSRPCVNQILGHRKLRRMQLFEPAVKLKNKIVPLFSRVFQWILRFFVILLNLLRLSHSPMRPETPPTLGKPQSLGEPLSDSEDEDIRMSLLQQSISQHNGSWTNHSPICHQYPVYSGSPIPLHLDDSSADEATPLKPGSPLLTSSPATFPRADRAMRRVHSDRGFVNGGPRNLMEIFKEAD</sequence>
<keyword evidence="6" id="KW-0479">Metal-binding</keyword>
<dbReference type="SMART" id="SM00220">
    <property type="entry name" value="S_TKc"/>
    <property type="match status" value="1"/>
</dbReference>
<dbReference type="EnsemblMetazoa" id="Aqu2.1.35485_001">
    <property type="protein sequence ID" value="Aqu2.1.35485_001"/>
    <property type="gene ID" value="Aqu2.1.35485"/>
</dbReference>
<evidence type="ECO:0000256" key="4">
    <source>
        <dbReference type="ARBA" id="ARBA00022553"/>
    </source>
</evidence>
<evidence type="ECO:0000256" key="6">
    <source>
        <dbReference type="ARBA" id="ARBA00022723"/>
    </source>
</evidence>
<evidence type="ECO:0000256" key="7">
    <source>
        <dbReference type="ARBA" id="ARBA00022741"/>
    </source>
</evidence>
<dbReference type="EnsemblMetazoa" id="XM_019994881.1">
    <property type="protein sequence ID" value="XP_019850440.1"/>
    <property type="gene ID" value="LOC100633929"/>
</dbReference>
<dbReference type="InterPro" id="IPR000719">
    <property type="entry name" value="Prot_kinase_dom"/>
</dbReference>
<name>A0A1X7V5E8_AMPQE</name>
<protein>
    <recommendedName>
        <fullName evidence="17">Membrane-associated tyrosine- and threonine-specific cdc2-inhibitory kinase</fullName>
        <ecNumber evidence="2">2.7.11.1</ecNumber>
    </recommendedName>
    <alternativeName>
        <fullName evidence="18">Myt1 kinase</fullName>
    </alternativeName>
</protein>
<dbReference type="InterPro" id="IPR008271">
    <property type="entry name" value="Ser/Thr_kinase_AS"/>
</dbReference>
<keyword evidence="7 19" id="KW-0547">Nucleotide-binding</keyword>
<dbReference type="EC" id="2.7.11.1" evidence="2"/>
<keyword evidence="5" id="KW-0808">Transferase</keyword>
<dbReference type="PROSITE" id="PS50011">
    <property type="entry name" value="PROTEIN_KINASE_DOM"/>
    <property type="match status" value="1"/>
</dbReference>
<evidence type="ECO:0000256" key="3">
    <source>
        <dbReference type="ARBA" id="ARBA00022527"/>
    </source>
</evidence>
<evidence type="ECO:0000256" key="11">
    <source>
        <dbReference type="ARBA" id="ARBA00023034"/>
    </source>
</evidence>
<dbReference type="InParanoid" id="A0A1X7V5E8"/>
<dbReference type="Pfam" id="PF00069">
    <property type="entry name" value="Pkinase"/>
    <property type="match status" value="1"/>
</dbReference>
<feature type="domain" description="Protein kinase" evidence="21">
    <location>
        <begin position="88"/>
        <end position="336"/>
    </location>
</feature>
<evidence type="ECO:0000256" key="12">
    <source>
        <dbReference type="ARBA" id="ARBA00023136"/>
    </source>
</evidence>
<dbReference type="GO" id="GO:0005524">
    <property type="term" value="F:ATP binding"/>
    <property type="evidence" value="ECO:0007669"/>
    <property type="project" value="UniProtKB-UniRule"/>
</dbReference>
<dbReference type="KEGG" id="aqu:100633929"/>
<keyword evidence="4" id="KW-0597">Phosphoprotein</keyword>
<reference evidence="23" key="1">
    <citation type="journal article" date="2010" name="Nature">
        <title>The Amphimedon queenslandica genome and the evolution of animal complexity.</title>
        <authorList>
            <person name="Srivastava M."/>
            <person name="Simakov O."/>
            <person name="Chapman J."/>
            <person name="Fahey B."/>
            <person name="Gauthier M.E."/>
            <person name="Mitros T."/>
            <person name="Richards G.S."/>
            <person name="Conaco C."/>
            <person name="Dacre M."/>
            <person name="Hellsten U."/>
            <person name="Larroux C."/>
            <person name="Putnam N.H."/>
            <person name="Stanke M."/>
            <person name="Adamska M."/>
            <person name="Darling A."/>
            <person name="Degnan S.M."/>
            <person name="Oakley T.H."/>
            <person name="Plachetzki D.C."/>
            <person name="Zhai Y."/>
            <person name="Adamski M."/>
            <person name="Calcino A."/>
            <person name="Cummins S.F."/>
            <person name="Goodstein D.M."/>
            <person name="Harris C."/>
            <person name="Jackson D.J."/>
            <person name="Leys S.P."/>
            <person name="Shu S."/>
            <person name="Woodcroft B.J."/>
            <person name="Vervoort M."/>
            <person name="Kosik K.S."/>
            <person name="Manning G."/>
            <person name="Degnan B.M."/>
            <person name="Rokhsar D.S."/>
        </authorList>
    </citation>
    <scope>NUCLEOTIDE SEQUENCE [LARGE SCALE GENOMIC DNA]</scope>
</reference>
<dbReference type="GO" id="GO:0051321">
    <property type="term" value="P:meiotic cell cycle"/>
    <property type="evidence" value="ECO:0007669"/>
    <property type="project" value="TreeGrafter"/>
</dbReference>
<evidence type="ECO:0000313" key="22">
    <source>
        <dbReference type="EnsemblMetazoa" id="Aqu2.1.35485_001"/>
    </source>
</evidence>
<evidence type="ECO:0000256" key="13">
    <source>
        <dbReference type="ARBA" id="ARBA00023306"/>
    </source>
</evidence>
<evidence type="ECO:0000256" key="1">
    <source>
        <dbReference type="ARBA" id="ARBA00004395"/>
    </source>
</evidence>
<accession>A0A1X7V5E8</accession>
<evidence type="ECO:0000256" key="8">
    <source>
        <dbReference type="ARBA" id="ARBA00022777"/>
    </source>
</evidence>
<evidence type="ECO:0000256" key="5">
    <source>
        <dbReference type="ARBA" id="ARBA00022679"/>
    </source>
</evidence>
<feature type="region of interest" description="Disordered" evidence="20">
    <location>
        <begin position="381"/>
        <end position="404"/>
    </location>
</feature>
<organism evidence="22">
    <name type="scientific">Amphimedon queenslandica</name>
    <name type="common">Sponge</name>
    <dbReference type="NCBI Taxonomy" id="400682"/>
    <lineage>
        <taxon>Eukaryota</taxon>
        <taxon>Metazoa</taxon>
        <taxon>Porifera</taxon>
        <taxon>Demospongiae</taxon>
        <taxon>Heteroscleromorpha</taxon>
        <taxon>Haplosclerida</taxon>
        <taxon>Niphatidae</taxon>
        <taxon>Amphimedon</taxon>
    </lineage>
</organism>
<keyword evidence="3" id="KW-0723">Serine/threonine-protein kinase</keyword>
<dbReference type="FunFam" id="1.10.510.10:FF:000315">
    <property type="entry name" value="membrane-associated tyrosine- and threonine-specific cdc2-inhibitory kinase"/>
    <property type="match status" value="1"/>
</dbReference>
<dbReference type="PROSITE" id="PS00107">
    <property type="entry name" value="PROTEIN_KINASE_ATP"/>
    <property type="match status" value="1"/>
</dbReference>
<dbReference type="Gene3D" id="3.30.200.20">
    <property type="entry name" value="Phosphorylase Kinase, domain 1"/>
    <property type="match status" value="1"/>
</dbReference>
<dbReference type="InterPro" id="IPR017441">
    <property type="entry name" value="Protein_kinase_ATP_BS"/>
</dbReference>
<comment type="similarity">
    <text evidence="14">Belongs to the protein kinase superfamily. Ser/Thr protein kinase family. GCN2 subfamily.</text>
</comment>
<comment type="subcellular location">
    <subcellularLocation>
        <location evidence="1">Golgi apparatus membrane</location>
        <topology evidence="1">Peripheral membrane protein</topology>
    </subcellularLocation>
</comment>
<dbReference type="GO" id="GO:0005634">
    <property type="term" value="C:nucleus"/>
    <property type="evidence" value="ECO:0007669"/>
    <property type="project" value="TreeGrafter"/>
</dbReference>
<keyword evidence="13" id="KW-0131">Cell cycle</keyword>
<dbReference type="OMA" id="WRILMDI"/>
<evidence type="ECO:0000259" key="21">
    <source>
        <dbReference type="PROSITE" id="PS50011"/>
    </source>
</evidence>
<proteinExistence type="inferred from homology"/>
<dbReference type="GO" id="GO:0004674">
    <property type="term" value="F:protein serine/threonine kinase activity"/>
    <property type="evidence" value="ECO:0007669"/>
    <property type="project" value="UniProtKB-KW"/>
</dbReference>
<gene>
    <name evidence="22" type="primary">100633929</name>
</gene>
<evidence type="ECO:0000256" key="18">
    <source>
        <dbReference type="ARBA" id="ARBA00084081"/>
    </source>
</evidence>
<dbReference type="PANTHER" id="PTHR11042:SF183">
    <property type="entry name" value="MEMBRANE-ASSOCIATED TYROSINE- AND THREONINE-SPECIFIC CDC2-INHIBITORY KINASE"/>
    <property type="match status" value="1"/>
</dbReference>
<dbReference type="SUPFAM" id="SSF56112">
    <property type="entry name" value="Protein kinase-like (PK-like)"/>
    <property type="match status" value="1"/>
</dbReference>
<dbReference type="eggNOG" id="KOG0601">
    <property type="taxonomic scope" value="Eukaryota"/>
</dbReference>
<keyword evidence="8" id="KW-0418">Kinase</keyword>
<feature type="region of interest" description="Disordered" evidence="20">
    <location>
        <begin position="444"/>
        <end position="470"/>
    </location>
</feature>
<keyword evidence="11" id="KW-0333">Golgi apparatus</keyword>
<dbReference type="AlphaFoldDB" id="A0A1X7V5E8"/>
<evidence type="ECO:0000313" key="23">
    <source>
        <dbReference type="Proteomes" id="UP000007879"/>
    </source>
</evidence>
<keyword evidence="9 19" id="KW-0067">ATP-binding</keyword>
<evidence type="ECO:0000256" key="20">
    <source>
        <dbReference type="SAM" id="MobiDB-lite"/>
    </source>
</evidence>
<dbReference type="STRING" id="400682.A0A1X7V5E8"/>
<evidence type="ECO:0000256" key="2">
    <source>
        <dbReference type="ARBA" id="ARBA00012513"/>
    </source>
</evidence>
<evidence type="ECO:0000256" key="14">
    <source>
        <dbReference type="ARBA" id="ARBA00037982"/>
    </source>
</evidence>
<dbReference type="InterPro" id="IPR011009">
    <property type="entry name" value="Kinase-like_dom_sf"/>
</dbReference>
<evidence type="ECO:0000256" key="17">
    <source>
        <dbReference type="ARBA" id="ARBA00074601"/>
    </source>
</evidence>
<evidence type="ECO:0000256" key="15">
    <source>
        <dbReference type="ARBA" id="ARBA00047899"/>
    </source>
</evidence>
<evidence type="ECO:0000256" key="9">
    <source>
        <dbReference type="ARBA" id="ARBA00022840"/>
    </source>
</evidence>
<comment type="catalytic activity">
    <reaction evidence="16">
        <text>L-seryl-[protein] + ATP = O-phospho-L-seryl-[protein] + ADP + H(+)</text>
        <dbReference type="Rhea" id="RHEA:17989"/>
        <dbReference type="Rhea" id="RHEA-COMP:9863"/>
        <dbReference type="Rhea" id="RHEA-COMP:11604"/>
        <dbReference type="ChEBI" id="CHEBI:15378"/>
        <dbReference type="ChEBI" id="CHEBI:29999"/>
        <dbReference type="ChEBI" id="CHEBI:30616"/>
        <dbReference type="ChEBI" id="CHEBI:83421"/>
        <dbReference type="ChEBI" id="CHEBI:456216"/>
        <dbReference type="EC" id="2.7.11.1"/>
    </reaction>
</comment>
<feature type="binding site" evidence="19">
    <location>
        <position position="117"/>
    </location>
    <ligand>
        <name>ATP</name>
        <dbReference type="ChEBI" id="CHEBI:30616"/>
    </ligand>
</feature>
<dbReference type="Gene3D" id="1.10.510.10">
    <property type="entry name" value="Transferase(Phosphotransferase) domain 1"/>
    <property type="match status" value="1"/>
</dbReference>
<dbReference type="OrthoDB" id="5337378at2759"/>
<dbReference type="PROSITE" id="PS00108">
    <property type="entry name" value="PROTEIN_KINASE_ST"/>
    <property type="match status" value="1"/>
</dbReference>
<dbReference type="Proteomes" id="UP000007879">
    <property type="component" value="Unassembled WGS sequence"/>
</dbReference>
<dbReference type="EnsemblMetazoa" id="XM_011404755.2">
    <property type="protein sequence ID" value="XP_011403057.1"/>
    <property type="gene ID" value="LOC100633929"/>
</dbReference>
<evidence type="ECO:0000256" key="19">
    <source>
        <dbReference type="PROSITE-ProRule" id="PRU10141"/>
    </source>
</evidence>
<dbReference type="FunFam" id="3.30.200.20:FF:000280">
    <property type="entry name" value="membrane-associated tyrosine- and threonine-specific cdc2-inhibitory kinase"/>
    <property type="match status" value="1"/>
</dbReference>
<dbReference type="InterPro" id="IPR050339">
    <property type="entry name" value="CC_SR_Kinase"/>
</dbReference>